<accession>A0AAD7UPS9</accession>
<dbReference type="Gene3D" id="1.10.167.10">
    <property type="entry name" value="Regulator of G-protein Signalling 4, domain 2"/>
    <property type="match status" value="1"/>
</dbReference>
<sequence>MAESEALTETWAKAWSQHQQASSESLVDGKGNPTTILTTATTGSPLVLKTPAGRAGVTTTTTREAVGVRSMVTRLLSGTSSSPVVASPAGIKGGGRPRLDAASVSWNAWRSERSLNTQQSKAVLLSKLLKNPSCRAELRHFLEGEFASESLEFWEAVEILRSLVDNKKSAEQSTAGVIFRKFIADGAPLQVNISSALRKRTTDAYDEYATAGEAAGGGEFKEEAVVVDHPGRRPSKAERILGLDPHAVVKPTSADLVVASSVDDGEPPEVAVLREAKQTPTPFDSAQREIEHALELDSLDRFLASPHGKYACLILEATGTGVLLSGPVHKYKQNYGYWVQRHCVLGLNGLFFYAKKDAKRAASEVPHECVVGVTDATTGSGSDEPLSATNTPPTTNKETLLSAHPHAIQLRVVHHPLAHQSRARSVTIALCSACEKNQWLAMLTRCVSVARELTHEANPALQLPAASRPGARLVRSAQSFLAAFHHGSSSSSRSSSQNAGRLVAGEQGSTGSTLRLHLTPPFPRSLVVHNSNSSSKSAAADFAASCRRRTHSSDSSQGRPQRAQPVAEISLRRASSPTPQTTTPSAAAAAASSSSFSSSSADPVVVPAPSERPPLRRGPRRTASAITLGPPRDVPSGASSVGGSEREGRPGGDMRRRKTVLLKEEPESPPPPRQEARVVGDVTHQQTNRDRCRQLCFELVPALLDEWSREIVATLDFVCRPTGVKPRRTRWLPPSNYYVFHSSESSQQHLAPVALTIDLSIVGAPSLIWLLCAAKHNAANRSAQHQHLLDNRQGTPRRRFGGLSDDETDSGTDLDDDDAADGHRVFDLVYDDSAEAAREATTTKLQPEENGGGELDVVAHTNELAKVLETLVELRLGAKKHWQHLRANLKVAARICRDNSWQVIATVRQYVNATYFLEAVRSAVAARSAIEDSGREKDDAQTLTHDDGKRQLRDQILRDQFQTQRIRRSGVWRDAMIASAKRLESFFEARGCSPRCKFCRMGVNALSGPIFVAIRPAVPPECADYVDLADSHDPRVFCWLHSKCARCEKCGMTALRQPAPWWSPPAHNKPPPPPPSSSSSSSLLLRARVLSEDRDPVHEEEDDDVDQIHVDPSGRVTCGRCARGFGDGDDEEDGDGIFVEPHSSAKASYFGDSITVGSRFASKFLFETPRAAATSPLRQQQQESQEDIRRRVEARLYHRTFNWGSSSESLLGGPSSTNVLAALDQ</sequence>
<dbReference type="PANTHER" id="PTHR10845">
    <property type="entry name" value="REGULATOR OF G PROTEIN SIGNALING"/>
    <property type="match status" value="1"/>
</dbReference>
<dbReference type="Gene3D" id="2.30.29.30">
    <property type="entry name" value="Pleckstrin-homology domain (PH domain)/Phosphotyrosine-binding domain (PTB)"/>
    <property type="match status" value="1"/>
</dbReference>
<dbReference type="PROSITE" id="PS50132">
    <property type="entry name" value="RGS"/>
    <property type="match status" value="1"/>
</dbReference>
<feature type="region of interest" description="Disordered" evidence="1">
    <location>
        <begin position="782"/>
        <end position="820"/>
    </location>
</feature>
<organism evidence="3 4">
    <name type="scientific">Chrysophaeum taylorii</name>
    <dbReference type="NCBI Taxonomy" id="2483200"/>
    <lineage>
        <taxon>Eukaryota</taxon>
        <taxon>Sar</taxon>
        <taxon>Stramenopiles</taxon>
        <taxon>Ochrophyta</taxon>
        <taxon>Pelagophyceae</taxon>
        <taxon>Pelagomonadales</taxon>
        <taxon>Pelagomonadaceae</taxon>
        <taxon>Chrysophaeum</taxon>
    </lineage>
</organism>
<dbReference type="PANTHER" id="PTHR10845:SF192">
    <property type="entry name" value="DOUBLE HIT, ISOFORM B"/>
    <property type="match status" value="1"/>
</dbReference>
<feature type="compositionally biased region" description="Acidic residues" evidence="1">
    <location>
        <begin position="804"/>
        <end position="819"/>
    </location>
</feature>
<name>A0AAD7UPS9_9STRA</name>
<dbReference type="Pfam" id="PF00615">
    <property type="entry name" value="RGS"/>
    <property type="match status" value="1"/>
</dbReference>
<dbReference type="Proteomes" id="UP001230188">
    <property type="component" value="Unassembled WGS sequence"/>
</dbReference>
<dbReference type="SUPFAM" id="SSF50729">
    <property type="entry name" value="PH domain-like"/>
    <property type="match status" value="1"/>
</dbReference>
<dbReference type="SUPFAM" id="SSF48097">
    <property type="entry name" value="Regulator of G-protein signaling, RGS"/>
    <property type="match status" value="1"/>
</dbReference>
<gene>
    <name evidence="3" type="ORF">CTAYLR_008990</name>
</gene>
<protein>
    <recommendedName>
        <fullName evidence="2">RGS domain-containing protein</fullName>
    </recommendedName>
</protein>
<dbReference type="SMART" id="SM00315">
    <property type="entry name" value="RGS"/>
    <property type="match status" value="1"/>
</dbReference>
<feature type="compositionally biased region" description="Basic and acidic residues" evidence="1">
    <location>
        <begin position="644"/>
        <end position="654"/>
    </location>
</feature>
<feature type="domain" description="RGS" evidence="2">
    <location>
        <begin position="124"/>
        <end position="305"/>
    </location>
</feature>
<evidence type="ECO:0000313" key="3">
    <source>
        <dbReference type="EMBL" id="KAJ8614623.1"/>
    </source>
</evidence>
<dbReference type="InterPro" id="IPR016137">
    <property type="entry name" value="RGS"/>
</dbReference>
<feature type="region of interest" description="Disordered" evidence="1">
    <location>
        <begin position="485"/>
        <end position="518"/>
    </location>
</feature>
<feature type="region of interest" description="Disordered" evidence="1">
    <location>
        <begin position="539"/>
        <end position="656"/>
    </location>
</feature>
<feature type="region of interest" description="Disordered" evidence="1">
    <location>
        <begin position="1061"/>
        <end position="1083"/>
    </location>
</feature>
<comment type="caution">
    <text evidence="3">The sequence shown here is derived from an EMBL/GenBank/DDBJ whole genome shotgun (WGS) entry which is preliminary data.</text>
</comment>
<evidence type="ECO:0000259" key="2">
    <source>
        <dbReference type="PROSITE" id="PS50132"/>
    </source>
</evidence>
<dbReference type="InterPro" id="IPR011993">
    <property type="entry name" value="PH-like_dom_sf"/>
</dbReference>
<feature type="compositionally biased region" description="Pro residues" evidence="1">
    <location>
        <begin position="1061"/>
        <end position="1076"/>
    </location>
</feature>
<evidence type="ECO:0000313" key="4">
    <source>
        <dbReference type="Proteomes" id="UP001230188"/>
    </source>
</evidence>
<evidence type="ECO:0000256" key="1">
    <source>
        <dbReference type="SAM" id="MobiDB-lite"/>
    </source>
</evidence>
<reference evidence="3" key="1">
    <citation type="submission" date="2023-01" db="EMBL/GenBank/DDBJ databases">
        <title>Metagenome sequencing of chrysophaentin producing Chrysophaeum taylorii.</title>
        <authorList>
            <person name="Davison J."/>
            <person name="Bewley C."/>
        </authorList>
    </citation>
    <scope>NUCLEOTIDE SEQUENCE</scope>
    <source>
        <strain evidence="3">NIES-1699</strain>
    </source>
</reference>
<keyword evidence="4" id="KW-1185">Reference proteome</keyword>
<dbReference type="AlphaFoldDB" id="A0AAD7UPS9"/>
<dbReference type="PRINTS" id="PR01301">
    <property type="entry name" value="RGSPROTEIN"/>
</dbReference>
<proteinExistence type="predicted"/>
<dbReference type="InterPro" id="IPR044926">
    <property type="entry name" value="RGS_subdomain_2"/>
</dbReference>
<feature type="compositionally biased region" description="Low complexity" evidence="1">
    <location>
        <begin position="574"/>
        <end position="609"/>
    </location>
</feature>
<dbReference type="EMBL" id="JAQMWT010000001">
    <property type="protein sequence ID" value="KAJ8614623.1"/>
    <property type="molecule type" value="Genomic_DNA"/>
</dbReference>
<dbReference type="InterPro" id="IPR036305">
    <property type="entry name" value="RGS_sf"/>
</dbReference>